<feature type="domain" description="Peptidase metallopeptidase" evidence="1">
    <location>
        <begin position="65"/>
        <end position="208"/>
    </location>
</feature>
<evidence type="ECO:0000259" key="1">
    <source>
        <dbReference type="SMART" id="SM00235"/>
    </source>
</evidence>
<proteinExistence type="predicted"/>
<dbReference type="SMART" id="SM00235">
    <property type="entry name" value="ZnMc"/>
    <property type="match status" value="1"/>
</dbReference>
<evidence type="ECO:0000313" key="3">
    <source>
        <dbReference type="Proteomes" id="UP001152049"/>
    </source>
</evidence>
<dbReference type="Gene3D" id="3.40.390.10">
    <property type="entry name" value="Collagenase (Catalytic Domain)"/>
    <property type="match status" value="1"/>
</dbReference>
<dbReference type="GO" id="GO:0006508">
    <property type="term" value="P:proteolysis"/>
    <property type="evidence" value="ECO:0007669"/>
    <property type="project" value="InterPro"/>
</dbReference>
<keyword evidence="3" id="KW-1185">Reference proteome</keyword>
<dbReference type="InterPro" id="IPR024079">
    <property type="entry name" value="MetalloPept_cat_dom_sf"/>
</dbReference>
<dbReference type="InterPro" id="IPR006026">
    <property type="entry name" value="Peptidase_Metallo"/>
</dbReference>
<accession>A0A9W8V7B4</accession>
<gene>
    <name evidence="2" type="ORF">NW762_013675</name>
</gene>
<organism evidence="2 3">
    <name type="scientific">Fusarium torreyae</name>
    <dbReference type="NCBI Taxonomy" id="1237075"/>
    <lineage>
        <taxon>Eukaryota</taxon>
        <taxon>Fungi</taxon>
        <taxon>Dikarya</taxon>
        <taxon>Ascomycota</taxon>
        <taxon>Pezizomycotina</taxon>
        <taxon>Sordariomycetes</taxon>
        <taxon>Hypocreomycetidae</taxon>
        <taxon>Hypocreales</taxon>
        <taxon>Nectriaceae</taxon>
        <taxon>Fusarium</taxon>
    </lineage>
</organism>
<dbReference type="SUPFAM" id="SSF55486">
    <property type="entry name" value="Metalloproteases ('zincins'), catalytic domain"/>
    <property type="match status" value="1"/>
</dbReference>
<dbReference type="OrthoDB" id="65569at2759"/>
<dbReference type="GO" id="GO:0008270">
    <property type="term" value="F:zinc ion binding"/>
    <property type="evidence" value="ECO:0007669"/>
    <property type="project" value="InterPro"/>
</dbReference>
<name>A0A9W8V7B4_9HYPO</name>
<dbReference type="Proteomes" id="UP001152049">
    <property type="component" value="Unassembled WGS sequence"/>
</dbReference>
<dbReference type="AlphaFoldDB" id="A0A9W8V7B4"/>
<evidence type="ECO:0000313" key="2">
    <source>
        <dbReference type="EMBL" id="KAJ4246324.1"/>
    </source>
</evidence>
<dbReference type="GO" id="GO:0008237">
    <property type="term" value="F:metallopeptidase activity"/>
    <property type="evidence" value="ECO:0007669"/>
    <property type="project" value="InterPro"/>
</dbReference>
<dbReference type="EMBL" id="JAOQAZ010000043">
    <property type="protein sequence ID" value="KAJ4246324.1"/>
    <property type="molecule type" value="Genomic_DNA"/>
</dbReference>
<reference evidence="2" key="1">
    <citation type="submission" date="2022-09" db="EMBL/GenBank/DDBJ databases">
        <title>Fusarium specimens isolated from Avocado Roots.</title>
        <authorList>
            <person name="Stajich J."/>
            <person name="Roper C."/>
            <person name="Heimlech-Rivalta G."/>
        </authorList>
    </citation>
    <scope>NUCLEOTIDE SEQUENCE</scope>
    <source>
        <strain evidence="2">CF00136</strain>
    </source>
</reference>
<sequence>MCATNAASTKTFALCTIKLLERSEWEPAAAKAIEENPSNAPMVQMLTQAVASDSAIPPSHLALLTAKYWGTGGVRLTVSFLDEPPADLRARILYHMNAWSAFANVEFVQVTSDGQVRIARKQNDGHWSYLGTDVLSVDKIKPTMNLDSFTMDTAEKEFRRVVRHETGHTLGFPHENMLEDIVQRIDETKAIDFYEVNQGWPAAEIYRQILTPAKNSALVPTANPDPTSIMCYDLPAEIMKDGLAVLGGTDINNTDGKFAGKIYPKISSWQLLNKSQTTISIVTDSTDLYTIDKVGFIWQYTGTESPGWIKLNMTPATKKATASNGKLYQLHNTGKIWEYTGTPITGWRLLDNNKATTEILANGDDLYQRRSTGHIWKYTGMPMSGWQKLNPTPATVKMTASKGSLYQLHKTGVIWKYTGVPLTGWQKLDDNPAIVDIVACNDDLYQLQSSGRICKYTGDRSTGWEELDDNKATEKIAAGRCGLHKIHKNGEIWRYVGPPKTGWKQLDANSLSESIVAANSLYQLHSTGMIWRYMG</sequence>
<comment type="caution">
    <text evidence="2">The sequence shown here is derived from an EMBL/GenBank/DDBJ whole genome shotgun (WGS) entry which is preliminary data.</text>
</comment>
<protein>
    <recommendedName>
        <fullName evidence="1">Peptidase metallopeptidase domain-containing protein</fullName>
    </recommendedName>
</protein>